<dbReference type="RefSeq" id="WP_045182236.1">
    <property type="nucleotide sequence ID" value="NZ_CP162607.1"/>
</dbReference>
<dbReference type="InterPro" id="IPR021427">
    <property type="entry name" value="DUF3077"/>
</dbReference>
<evidence type="ECO:0000313" key="1">
    <source>
        <dbReference type="EMBL" id="XDK35854.1"/>
    </source>
</evidence>
<accession>A0AB39HYX5</accession>
<sequence length="91" mass="9670">MSTNSSAKTDETVGIASFIQSQEPAIDLFRISPGVPCDYALEEASTLLGCVHKLILIGVTDKDEDTILAAYYLSGFAKAIIDDVGLAMNKS</sequence>
<reference evidence="1" key="1">
    <citation type="submission" date="2024-07" db="EMBL/GenBank/DDBJ databases">
        <title>Identification and characteristics of a novel species of coltsfoot's symbiotic bacteria.</title>
        <authorList>
            <person name="Juszczyk A."/>
            <person name="Jasielczuk I."/>
            <person name="Gurgul A."/>
            <person name="Rogala M."/>
            <person name="Kowalczyk A."/>
            <person name="Szmatola T."/>
            <person name="Kosecka-Strojek M."/>
            <person name="Arent Z."/>
            <person name="Latowski D."/>
        </authorList>
    </citation>
    <scope>NUCLEOTIDE SEQUENCE</scope>
    <source>
        <strain evidence="1">Hg7Tf</strain>
    </source>
</reference>
<dbReference type="EMBL" id="CP162607">
    <property type="protein sequence ID" value="XDK35854.1"/>
    <property type="molecule type" value="Genomic_DNA"/>
</dbReference>
<gene>
    <name evidence="1" type="ORF">AB4Y39_19405</name>
</gene>
<name>A0AB39HYX5_9PSED</name>
<dbReference type="AlphaFoldDB" id="A0AB39HYX5"/>
<dbReference type="Pfam" id="PF11275">
    <property type="entry name" value="DUF3077"/>
    <property type="match status" value="1"/>
</dbReference>
<proteinExistence type="predicted"/>
<organism evidence="1">
    <name type="scientific">Pseudomonas sp. Hg7Tf</name>
    <dbReference type="NCBI Taxonomy" id="3236988"/>
    <lineage>
        <taxon>Bacteria</taxon>
        <taxon>Pseudomonadati</taxon>
        <taxon>Pseudomonadota</taxon>
        <taxon>Gammaproteobacteria</taxon>
        <taxon>Pseudomonadales</taxon>
        <taxon>Pseudomonadaceae</taxon>
        <taxon>Pseudomonas</taxon>
    </lineage>
</organism>
<protein>
    <submittedName>
        <fullName evidence="1">DUF3077 domain-containing protein</fullName>
    </submittedName>
</protein>